<feature type="domain" description="(+)RNA virus helicase C-terminal" evidence="2">
    <location>
        <begin position="454"/>
        <end position="526"/>
    </location>
</feature>
<dbReference type="InterPro" id="IPR027417">
    <property type="entry name" value="P-loop_NTPase"/>
</dbReference>
<dbReference type="GO" id="GO:0000725">
    <property type="term" value="P:recombinational repair"/>
    <property type="evidence" value="ECO:0007669"/>
    <property type="project" value="TreeGrafter"/>
</dbReference>
<name>A0A167KJI3_9GAMM</name>
<dbReference type="EMBL" id="AUYC01000030">
    <property type="protein sequence ID" value="KZN62892.1"/>
    <property type="molecule type" value="Genomic_DNA"/>
</dbReference>
<evidence type="ECO:0000313" key="5">
    <source>
        <dbReference type="Proteomes" id="UP000076486"/>
    </source>
</evidence>
<dbReference type="PATRIC" id="fig|1365248.3.peg.2744"/>
<sequence length="543" mass="61285">MARVIGTIPSDRSENEVLKELKNQCPKDWTIISNICWSVKDKKGYVRDGEADFAVLIPESGLVVIEVKGSRRFKVKENGIWARFERGKWIDINKKSPPEQATKNMHELVGLINEKNNWTTFKGRYSYVVVYPQGEISDYPQMFDKSTVVTKKNMGHLPSVLKVSLEERDHGNKGKGFSPLVIETIIDLLKDRKFYVASADTNIEVEDDLSKIEMLTRQQHASLRGLFQLPSVAVLGPAGSGKTLMAMWRMMSLVEHGSEAIYVCYNKNLANALQLKYPDYREYIWSVDKLFTSFLEQPINQYKDVEFYRESLPLLVMDQADSIRKYDAIIVDEGQDFSENQIIGLLELLAEDNTWAFFADWNQDLYNVSSGAPIGAEVIFHLYHNCRNTVLINDASNKVLNSNVESMPGMPEGVSPEICYAKVQSKLVWELAKDWKGKGSVAILSPFKLENSSLSKQKSGHGLVLSEDIADLNADKAIYFSTIKSFKGIEASSVIVIDTKIPNEHKAFSQENLYVACTRATARLALISSEREVVTYLSKVLKS</sequence>
<comment type="caution">
    <text evidence="4">The sequence shown here is derived from an EMBL/GenBank/DDBJ whole genome shotgun (WGS) entry which is preliminary data.</text>
</comment>
<dbReference type="AlphaFoldDB" id="A0A167KJI3"/>
<evidence type="ECO:0000256" key="1">
    <source>
        <dbReference type="ARBA" id="ARBA00034923"/>
    </source>
</evidence>
<dbReference type="Pfam" id="PF01443">
    <property type="entry name" value="Viral_helicase1"/>
    <property type="match status" value="1"/>
</dbReference>
<accession>A0A167KJI3</accession>
<organism evidence="4 5">
    <name type="scientific">Pseudoalteromonas luteoviolacea CPMOR-1</name>
    <dbReference type="NCBI Taxonomy" id="1365248"/>
    <lineage>
        <taxon>Bacteria</taxon>
        <taxon>Pseudomonadati</taxon>
        <taxon>Pseudomonadota</taxon>
        <taxon>Gammaproteobacteria</taxon>
        <taxon>Alteromonadales</taxon>
        <taxon>Pseudoalteromonadaceae</taxon>
        <taxon>Pseudoalteromonas</taxon>
    </lineage>
</organism>
<dbReference type="InterPro" id="IPR000212">
    <property type="entry name" value="DNA_helicase_UvrD/REP"/>
</dbReference>
<feature type="domain" description="NERD" evidence="3">
    <location>
        <begin position="12"/>
        <end position="117"/>
    </location>
</feature>
<dbReference type="InterPro" id="IPR027351">
    <property type="entry name" value="(+)RNA_virus_helicase_core_dom"/>
</dbReference>
<dbReference type="GO" id="GO:0005524">
    <property type="term" value="F:ATP binding"/>
    <property type="evidence" value="ECO:0007669"/>
    <property type="project" value="InterPro"/>
</dbReference>
<evidence type="ECO:0000313" key="4">
    <source>
        <dbReference type="EMBL" id="KZN62892.1"/>
    </source>
</evidence>
<reference evidence="4 5" key="1">
    <citation type="submission" date="2013-07" db="EMBL/GenBank/DDBJ databases">
        <title>Comparative Genomic and Metabolomic Analysis of Twelve Strains of Pseudoalteromonas luteoviolacea.</title>
        <authorList>
            <person name="Vynne N.G."/>
            <person name="Mansson M."/>
            <person name="Gram L."/>
        </authorList>
    </citation>
    <scope>NUCLEOTIDE SEQUENCE [LARGE SCALE GENOMIC DNA]</scope>
    <source>
        <strain evidence="4 5">CPMOR-1</strain>
    </source>
</reference>
<gene>
    <name evidence="4" type="ORF">N473_18425</name>
</gene>
<dbReference type="PANTHER" id="PTHR11070:SF2">
    <property type="entry name" value="ATP-DEPENDENT DNA HELICASE SRS2"/>
    <property type="match status" value="1"/>
</dbReference>
<dbReference type="GO" id="GO:0003677">
    <property type="term" value="F:DNA binding"/>
    <property type="evidence" value="ECO:0007669"/>
    <property type="project" value="InterPro"/>
</dbReference>
<dbReference type="Pfam" id="PF08378">
    <property type="entry name" value="NERD"/>
    <property type="match status" value="1"/>
</dbReference>
<dbReference type="Pfam" id="PF13245">
    <property type="entry name" value="AAA_19"/>
    <property type="match status" value="1"/>
</dbReference>
<dbReference type="SUPFAM" id="SSF52540">
    <property type="entry name" value="P-loop containing nucleoside triphosphate hydrolases"/>
    <property type="match status" value="1"/>
</dbReference>
<protein>
    <recommendedName>
        <fullName evidence="1">DNA 3'-5' helicase II</fullName>
    </recommendedName>
</protein>
<evidence type="ECO:0000259" key="3">
    <source>
        <dbReference type="Pfam" id="PF08378"/>
    </source>
</evidence>
<dbReference type="GO" id="GO:0043138">
    <property type="term" value="F:3'-5' DNA helicase activity"/>
    <property type="evidence" value="ECO:0007669"/>
    <property type="project" value="TreeGrafter"/>
</dbReference>
<proteinExistence type="predicted"/>
<dbReference type="Gene3D" id="3.40.50.300">
    <property type="entry name" value="P-loop containing nucleotide triphosphate hydrolases"/>
    <property type="match status" value="2"/>
</dbReference>
<dbReference type="PANTHER" id="PTHR11070">
    <property type="entry name" value="UVRD / RECB / PCRA DNA HELICASE FAMILY MEMBER"/>
    <property type="match status" value="1"/>
</dbReference>
<dbReference type="Proteomes" id="UP000076486">
    <property type="component" value="Unassembled WGS sequence"/>
</dbReference>
<dbReference type="RefSeq" id="WP_063368278.1">
    <property type="nucleotide sequence ID" value="NZ_AUYC01000030.1"/>
</dbReference>
<evidence type="ECO:0000259" key="2">
    <source>
        <dbReference type="Pfam" id="PF01443"/>
    </source>
</evidence>
<dbReference type="InterPro" id="IPR011528">
    <property type="entry name" value="NERD"/>
</dbReference>